<dbReference type="FunFam" id="1.10.10.10:FF:000116">
    <property type="entry name" value="DNA-directed RNA polymerase III subunit RPC6"/>
    <property type="match status" value="1"/>
</dbReference>
<dbReference type="Gene3D" id="1.10.10.10">
    <property type="entry name" value="Winged helix-like DNA-binding domain superfamily/Winged helix DNA-binding domain"/>
    <property type="match status" value="1"/>
</dbReference>
<dbReference type="GO" id="GO:0005654">
    <property type="term" value="C:nucleoplasm"/>
    <property type="evidence" value="ECO:0007669"/>
    <property type="project" value="UniProtKB-ARBA"/>
</dbReference>
<evidence type="ECO:0000256" key="2">
    <source>
        <dbReference type="ARBA" id="ARBA00011038"/>
    </source>
</evidence>
<sequence length="353" mass="38837">MPLLRYLLHRVTSNSTTNRPSFIRPNSYWADLLSSPSLSAAPHSTTLYPTIAFIFPPPAQPHAAAIRRTEMSRPLAIPSSALKRKRPESQPPGHVDAEQTILDLIKSKKDSGIWTRDIKFETKIADNLVSKSIKSLLAKKQIKEVVNIQNKGKKHYMAIEYEPSKEVTGGDFYANGALDEALIDVLRKVSYRYISVQKVGTVEGAHGYLLKNRVVNFSISTEQVGEILNSMVLDDEIIEVKSTGYGDYYSIPIGTTCYRVTGGGGAQKGPKLGAFAAIPCGVCPRIGLCTSDGPISPSTFEVRFEDGSERPPRVLCSVKPSIRGLIDFDDFKEPPPTTAHWHTTQPPFNLPSP</sequence>
<dbReference type="GO" id="GO:0006383">
    <property type="term" value="P:transcription by RNA polymerase III"/>
    <property type="evidence" value="ECO:0007669"/>
    <property type="project" value="InterPro"/>
</dbReference>
<dbReference type="Proteomes" id="UP001153555">
    <property type="component" value="Unassembled WGS sequence"/>
</dbReference>
<keyword evidence="5" id="KW-0539">Nucleus</keyword>
<evidence type="ECO:0000256" key="1">
    <source>
        <dbReference type="ARBA" id="ARBA00004123"/>
    </source>
</evidence>
<dbReference type="InterPro" id="IPR007832">
    <property type="entry name" value="RNA_pol_Rpc34"/>
</dbReference>
<evidence type="ECO:0000313" key="7">
    <source>
        <dbReference type="EMBL" id="CAA0842349.1"/>
    </source>
</evidence>
<dbReference type="AlphaFoldDB" id="A0A9N7NZM4"/>
<evidence type="ECO:0000256" key="5">
    <source>
        <dbReference type="ARBA" id="ARBA00023242"/>
    </source>
</evidence>
<feature type="region of interest" description="Disordered" evidence="6">
    <location>
        <begin position="334"/>
        <end position="353"/>
    </location>
</feature>
<evidence type="ECO:0000313" key="8">
    <source>
        <dbReference type="Proteomes" id="UP001153555"/>
    </source>
</evidence>
<proteinExistence type="inferred from homology"/>
<organism evidence="7 8">
    <name type="scientific">Striga hermonthica</name>
    <name type="common">Purple witchweed</name>
    <name type="synonym">Buchnera hermonthica</name>
    <dbReference type="NCBI Taxonomy" id="68872"/>
    <lineage>
        <taxon>Eukaryota</taxon>
        <taxon>Viridiplantae</taxon>
        <taxon>Streptophyta</taxon>
        <taxon>Embryophyta</taxon>
        <taxon>Tracheophyta</taxon>
        <taxon>Spermatophyta</taxon>
        <taxon>Magnoliopsida</taxon>
        <taxon>eudicotyledons</taxon>
        <taxon>Gunneridae</taxon>
        <taxon>Pentapetalae</taxon>
        <taxon>asterids</taxon>
        <taxon>lamiids</taxon>
        <taxon>Lamiales</taxon>
        <taxon>Orobanchaceae</taxon>
        <taxon>Buchnereae</taxon>
        <taxon>Striga</taxon>
    </lineage>
</organism>
<evidence type="ECO:0000256" key="4">
    <source>
        <dbReference type="ARBA" id="ARBA00023163"/>
    </source>
</evidence>
<gene>
    <name evidence="7" type="ORF">SHERM_08213</name>
</gene>
<dbReference type="Pfam" id="PF05158">
    <property type="entry name" value="RNA_pol_Rpc34"/>
    <property type="match status" value="1"/>
</dbReference>
<protein>
    <submittedName>
        <fullName evidence="7">Uncharacterized protein</fullName>
    </submittedName>
</protein>
<dbReference type="InterPro" id="IPR016049">
    <property type="entry name" value="RNA_pol_Rpc34-like"/>
</dbReference>
<dbReference type="InterPro" id="IPR036390">
    <property type="entry name" value="WH_DNA-bd_sf"/>
</dbReference>
<name>A0A9N7NZM4_STRHE</name>
<keyword evidence="8" id="KW-1185">Reference proteome</keyword>
<dbReference type="GO" id="GO:0005737">
    <property type="term" value="C:cytoplasm"/>
    <property type="evidence" value="ECO:0007669"/>
    <property type="project" value="UniProtKB-ARBA"/>
</dbReference>
<comment type="caution">
    <text evidence="7">The sequence shown here is derived from an EMBL/GenBank/DDBJ whole genome shotgun (WGS) entry which is preliminary data.</text>
</comment>
<keyword evidence="3" id="KW-0240">DNA-directed RNA polymerase</keyword>
<comment type="subcellular location">
    <subcellularLocation>
        <location evidence="1">Nucleus</location>
    </subcellularLocation>
</comment>
<dbReference type="EMBL" id="CACSLK010034598">
    <property type="protein sequence ID" value="CAA0842349.1"/>
    <property type="molecule type" value="Genomic_DNA"/>
</dbReference>
<evidence type="ECO:0000256" key="6">
    <source>
        <dbReference type="SAM" id="MobiDB-lite"/>
    </source>
</evidence>
<evidence type="ECO:0000256" key="3">
    <source>
        <dbReference type="ARBA" id="ARBA00022478"/>
    </source>
</evidence>
<dbReference type="InterPro" id="IPR036388">
    <property type="entry name" value="WH-like_DNA-bd_sf"/>
</dbReference>
<dbReference type="PANTHER" id="PTHR12780">
    <property type="entry name" value="RNA POLYMERASE III DNA DIRECTED , 39KD SUBUNIT-RELATED"/>
    <property type="match status" value="1"/>
</dbReference>
<keyword evidence="4" id="KW-0804">Transcription</keyword>
<dbReference type="SUPFAM" id="SSF46785">
    <property type="entry name" value="Winged helix' DNA-binding domain"/>
    <property type="match status" value="1"/>
</dbReference>
<comment type="similarity">
    <text evidence="2">Belongs to the eukaryotic RPC34/RPC39 RNA polymerase subunit family.</text>
</comment>
<dbReference type="GO" id="GO:0005666">
    <property type="term" value="C:RNA polymerase III complex"/>
    <property type="evidence" value="ECO:0007669"/>
    <property type="project" value="InterPro"/>
</dbReference>
<reference evidence="7" key="1">
    <citation type="submission" date="2019-12" db="EMBL/GenBank/DDBJ databases">
        <authorList>
            <person name="Scholes J."/>
        </authorList>
    </citation>
    <scope>NUCLEOTIDE SEQUENCE</scope>
</reference>
<dbReference type="OrthoDB" id="613763at2759"/>
<accession>A0A9N7NZM4</accession>